<dbReference type="AlphaFoldDB" id="A0A4Y3WWL4"/>
<name>A0A4Y3WWL4_9PSEU</name>
<dbReference type="Proteomes" id="UP000320338">
    <property type="component" value="Unassembled WGS sequence"/>
</dbReference>
<proteinExistence type="predicted"/>
<evidence type="ECO:0000313" key="1">
    <source>
        <dbReference type="EMBL" id="GEC22671.1"/>
    </source>
</evidence>
<sequence length="356" mass="38555">MDVASDASLRVLISRWENGRAHPEAVNRLLLQEVFELDAAALGFSEDGDGARADITALVAHTAHRTAPTEAVLSYFERQLTEHTRFDNIAGPNFVLATALAQLGQVEQLAAGGATDVGRLASRYAEFTGWLQQDVGNDAEALRLTCRAVDFAEMAGDGELTTYNRMRKANVLTMAADLPLAASTAQRALTDATERFPHLVPVCLRQSALTSARMRDEHGARSAIERAVDLTTASVNTADAHSSYCTKSYVQMEAALCLLVLRQPAAAEQACREALAAWPDGHVRDRTLCLARRAVALVDLREFDEACRTAMTAIDGVRSAPSGRALHMLRVITTRLRPLGRSTSVRELTEALSEVA</sequence>
<evidence type="ECO:0000313" key="2">
    <source>
        <dbReference type="Proteomes" id="UP000320338"/>
    </source>
</evidence>
<dbReference type="Gene3D" id="1.25.40.10">
    <property type="entry name" value="Tetratricopeptide repeat domain"/>
    <property type="match status" value="1"/>
</dbReference>
<protein>
    <recommendedName>
        <fullName evidence="3">XRE family transcriptional regulator</fullName>
    </recommendedName>
</protein>
<dbReference type="OrthoDB" id="5184419at2"/>
<dbReference type="SUPFAM" id="SSF48452">
    <property type="entry name" value="TPR-like"/>
    <property type="match status" value="1"/>
</dbReference>
<dbReference type="RefSeq" id="WP_141282370.1">
    <property type="nucleotide sequence ID" value="NZ_BJNG01000052.1"/>
</dbReference>
<gene>
    <name evidence="1" type="ORF">PHY01_49540</name>
</gene>
<reference evidence="1 2" key="1">
    <citation type="submission" date="2019-06" db="EMBL/GenBank/DDBJ databases">
        <title>Whole genome shotgun sequence of Pseudonocardia hydrocarbonoxydans NBRC 14498.</title>
        <authorList>
            <person name="Hosoyama A."/>
            <person name="Uohara A."/>
            <person name="Ohji S."/>
            <person name="Ichikawa N."/>
        </authorList>
    </citation>
    <scope>NUCLEOTIDE SEQUENCE [LARGE SCALE GENOMIC DNA]</scope>
    <source>
        <strain evidence="1 2">NBRC 14498</strain>
    </source>
</reference>
<dbReference type="InterPro" id="IPR011990">
    <property type="entry name" value="TPR-like_helical_dom_sf"/>
</dbReference>
<dbReference type="EMBL" id="BJNG01000052">
    <property type="protein sequence ID" value="GEC22671.1"/>
    <property type="molecule type" value="Genomic_DNA"/>
</dbReference>
<evidence type="ECO:0008006" key="3">
    <source>
        <dbReference type="Google" id="ProtNLM"/>
    </source>
</evidence>
<accession>A0A4Y3WWL4</accession>
<keyword evidence="2" id="KW-1185">Reference proteome</keyword>
<comment type="caution">
    <text evidence="1">The sequence shown here is derived from an EMBL/GenBank/DDBJ whole genome shotgun (WGS) entry which is preliminary data.</text>
</comment>
<organism evidence="1 2">
    <name type="scientific">Pseudonocardia hydrocarbonoxydans</name>
    <dbReference type="NCBI Taxonomy" id="76726"/>
    <lineage>
        <taxon>Bacteria</taxon>
        <taxon>Bacillati</taxon>
        <taxon>Actinomycetota</taxon>
        <taxon>Actinomycetes</taxon>
        <taxon>Pseudonocardiales</taxon>
        <taxon>Pseudonocardiaceae</taxon>
        <taxon>Pseudonocardia</taxon>
    </lineage>
</organism>